<evidence type="ECO:0000313" key="1">
    <source>
        <dbReference type="EMBL" id="RZS80807.1"/>
    </source>
</evidence>
<dbReference type="RefSeq" id="WP_130358430.1">
    <property type="nucleotide sequence ID" value="NZ_SGXC01000002.1"/>
</dbReference>
<dbReference type="AlphaFoldDB" id="A0A4Q7NDQ6"/>
<comment type="caution">
    <text evidence="1">The sequence shown here is derived from an EMBL/GenBank/DDBJ whole genome shotgun (WGS) entry which is preliminary data.</text>
</comment>
<reference evidence="1 2" key="1">
    <citation type="submission" date="2019-02" db="EMBL/GenBank/DDBJ databases">
        <title>Genomic Encyclopedia of Type Strains, Phase IV (KMG-IV): sequencing the most valuable type-strain genomes for metagenomic binning, comparative biology and taxonomic classification.</title>
        <authorList>
            <person name="Goeker M."/>
        </authorList>
    </citation>
    <scope>NUCLEOTIDE SEQUENCE [LARGE SCALE GENOMIC DNA]</scope>
    <source>
        <strain evidence="1 2">K24</strain>
    </source>
</reference>
<sequence length="251" mass="28281">MRQRFTDAKKRLYRWLKYRLTRPAPPPLPFDIKGPVVVVGSAPQASRPEGLDRGYFVITVNGSQAVAAHWGIEVPDITMMMFNQIEGTTHNAREVRRVLGGRRTRALYVLLWRKNERERLERGLASFDYRYDHLYIVDRYERMALLDKVAGLHSLEIDAESKCSNGINAVLYALHHGAPAVIISGIDPGSAGHAYNDAGLARLHVRMDLIILQRLLDAGRPIFTADPQVARATGIPLWDERCAERVTCRAA</sequence>
<protein>
    <recommendedName>
        <fullName evidence="3">Membrane-anchored protein</fullName>
    </recommendedName>
</protein>
<evidence type="ECO:0008006" key="3">
    <source>
        <dbReference type="Google" id="ProtNLM"/>
    </source>
</evidence>
<accession>A0A4Q7NDQ6</accession>
<organism evidence="1 2">
    <name type="scientific">Pigmentiphaga kullae</name>
    <dbReference type="NCBI Taxonomy" id="151784"/>
    <lineage>
        <taxon>Bacteria</taxon>
        <taxon>Pseudomonadati</taxon>
        <taxon>Pseudomonadota</taxon>
        <taxon>Betaproteobacteria</taxon>
        <taxon>Burkholderiales</taxon>
        <taxon>Alcaligenaceae</taxon>
        <taxon>Pigmentiphaga</taxon>
    </lineage>
</organism>
<dbReference type="Proteomes" id="UP000292445">
    <property type="component" value="Unassembled WGS sequence"/>
</dbReference>
<name>A0A4Q7NDQ6_9BURK</name>
<gene>
    <name evidence="1" type="ORF">EV675_3420</name>
</gene>
<dbReference type="OrthoDB" id="8678147at2"/>
<proteinExistence type="predicted"/>
<dbReference type="EMBL" id="SGXC01000002">
    <property type="protein sequence ID" value="RZS80807.1"/>
    <property type="molecule type" value="Genomic_DNA"/>
</dbReference>
<evidence type="ECO:0000313" key="2">
    <source>
        <dbReference type="Proteomes" id="UP000292445"/>
    </source>
</evidence>
<keyword evidence="2" id="KW-1185">Reference proteome</keyword>